<dbReference type="GO" id="GO:0046872">
    <property type="term" value="F:metal ion binding"/>
    <property type="evidence" value="ECO:0007669"/>
    <property type="project" value="UniProtKB-KW"/>
</dbReference>
<reference evidence="7 8" key="1">
    <citation type="journal article" date="2013" name="PLoS ONE">
        <title>Assembly-driven community genomics of a hypersaline microbial ecosystem.</title>
        <authorList>
            <person name="Podell S."/>
            <person name="Ugalde J.A."/>
            <person name="Narasingarao P."/>
            <person name="Banfield J.F."/>
            <person name="Heidelberg K.B."/>
            <person name="Allen E.E."/>
        </authorList>
    </citation>
    <scope>NUCLEOTIDE SEQUENCE [LARGE SCALE GENOMIC DNA]</scope>
    <source>
        <strain evidence="8">J07HQW1</strain>
    </source>
</reference>
<evidence type="ECO:0000256" key="5">
    <source>
        <dbReference type="SAM" id="MobiDB-lite"/>
    </source>
</evidence>
<evidence type="ECO:0000256" key="4">
    <source>
        <dbReference type="ARBA" id="ARBA00022833"/>
    </source>
</evidence>
<name>U1PBZ2_9EURY</name>
<dbReference type="PIRSF" id="PIRSF039012">
    <property type="entry name" value="ASP"/>
    <property type="match status" value="1"/>
</dbReference>
<dbReference type="InterPro" id="IPR043795">
    <property type="entry name" value="N-alpha-Ac-DABA-like"/>
</dbReference>
<dbReference type="Pfam" id="PF24827">
    <property type="entry name" value="AstE_AspA_cat"/>
    <property type="match status" value="1"/>
</dbReference>
<dbReference type="PANTHER" id="PTHR37326">
    <property type="entry name" value="BLL3975 PROTEIN"/>
    <property type="match status" value="1"/>
</dbReference>
<feature type="region of interest" description="Disordered" evidence="5">
    <location>
        <begin position="171"/>
        <end position="212"/>
    </location>
</feature>
<organism evidence="7 8">
    <name type="scientific">Haloquadratum walsbyi J07HQW1</name>
    <dbReference type="NCBI Taxonomy" id="1238424"/>
    <lineage>
        <taxon>Archaea</taxon>
        <taxon>Methanobacteriati</taxon>
        <taxon>Methanobacteriota</taxon>
        <taxon>Stenosarchaea group</taxon>
        <taxon>Halobacteria</taxon>
        <taxon>Halobacteriales</taxon>
        <taxon>Haloferacaceae</taxon>
        <taxon>Haloquadratum</taxon>
    </lineage>
</organism>
<accession>U1PBZ2</accession>
<dbReference type="STRING" id="1238424.J07HQW1_01114"/>
<protein>
    <submittedName>
        <fullName evidence="7">Putative deacylase</fullName>
    </submittedName>
</protein>
<evidence type="ECO:0000259" key="6">
    <source>
        <dbReference type="Pfam" id="PF24827"/>
    </source>
</evidence>
<keyword evidence="3" id="KW-0378">Hydrolase</keyword>
<dbReference type="AlphaFoldDB" id="U1PBZ2"/>
<feature type="compositionally biased region" description="Polar residues" evidence="5">
    <location>
        <begin position="173"/>
        <end position="185"/>
    </location>
</feature>
<comment type="cofactor">
    <cofactor evidence="1">
        <name>Zn(2+)</name>
        <dbReference type="ChEBI" id="CHEBI:29105"/>
    </cofactor>
</comment>
<evidence type="ECO:0000256" key="1">
    <source>
        <dbReference type="ARBA" id="ARBA00001947"/>
    </source>
</evidence>
<dbReference type="InterPro" id="IPR055438">
    <property type="entry name" value="AstE_AspA_cat"/>
</dbReference>
<feature type="domain" description="Succinylglutamate desuccinylase/Aspartoacylase catalytic" evidence="6">
    <location>
        <begin position="34"/>
        <end position="254"/>
    </location>
</feature>
<dbReference type="SUPFAM" id="SSF53187">
    <property type="entry name" value="Zn-dependent exopeptidases"/>
    <property type="match status" value="1"/>
</dbReference>
<dbReference type="GO" id="GO:0016811">
    <property type="term" value="F:hydrolase activity, acting on carbon-nitrogen (but not peptide) bonds, in linear amides"/>
    <property type="evidence" value="ECO:0007669"/>
    <property type="project" value="InterPro"/>
</dbReference>
<sequence>MGVEPTRHEVTTRQLGRTPARDVSVTVHRYCGGDGPTVYVQAAQHGIELNGPAALRRLHNRLCDAKLAGTVIVVPVMNPLAFDTRSYATPDEYDAQYPNVNRVWPGADDGSFQQRIVAELWPLAAGADAAIDLHTGTPSMLEHVRVVENDKKATALATAFGTNYRLIGDGPISSESGGEASSNVANGDESFTRDDTVRTTQNGEHSGHTQSTETFRIAMTRADVPTITVELGDSRTVDHSVAERGAVGICRVLKQRGMLTASGVLANQLPEPPTQHQLRDDIPVSVTPASGLFEPAANCTVGSEVTDGETLGVVYDPTTFEEKATIATPKPGVIYSLSHGGTVFAGERVASVATPIERTARVDT</sequence>
<keyword evidence="4" id="KW-0862">Zinc</keyword>
<dbReference type="InterPro" id="IPR053138">
    <property type="entry name" value="N-alpha-Ac-DABA_deacetylase"/>
</dbReference>
<evidence type="ECO:0000313" key="8">
    <source>
        <dbReference type="Proteomes" id="UP000030649"/>
    </source>
</evidence>
<dbReference type="Proteomes" id="UP000030649">
    <property type="component" value="Unassembled WGS sequence"/>
</dbReference>
<evidence type="ECO:0000313" key="7">
    <source>
        <dbReference type="EMBL" id="ERG91082.1"/>
    </source>
</evidence>
<evidence type="ECO:0000256" key="2">
    <source>
        <dbReference type="ARBA" id="ARBA00022723"/>
    </source>
</evidence>
<proteinExistence type="predicted"/>
<gene>
    <name evidence="7" type="ORF">J07HQW1_01114</name>
</gene>
<feature type="compositionally biased region" description="Polar residues" evidence="5">
    <location>
        <begin position="198"/>
        <end position="212"/>
    </location>
</feature>
<evidence type="ECO:0000256" key="3">
    <source>
        <dbReference type="ARBA" id="ARBA00022801"/>
    </source>
</evidence>
<dbReference type="HOGENOM" id="CLU_035605_0_2_2"/>
<dbReference type="GO" id="GO:0016788">
    <property type="term" value="F:hydrolase activity, acting on ester bonds"/>
    <property type="evidence" value="ECO:0007669"/>
    <property type="project" value="InterPro"/>
</dbReference>
<dbReference type="Gene3D" id="3.40.630.10">
    <property type="entry name" value="Zn peptidases"/>
    <property type="match status" value="2"/>
</dbReference>
<keyword evidence="2" id="KW-0479">Metal-binding</keyword>
<dbReference type="EMBL" id="KE356560">
    <property type="protein sequence ID" value="ERG91082.1"/>
    <property type="molecule type" value="Genomic_DNA"/>
</dbReference>
<dbReference type="PANTHER" id="PTHR37326:SF1">
    <property type="entry name" value="BLL3975 PROTEIN"/>
    <property type="match status" value="1"/>
</dbReference>